<sequence>MGASAWDYYVPYQEDLGAALEELRHRVFVAGEYYWVHGDDWLPEEERRPLPSSLDELWADEATQHSGTHSILDVFHVQREDEEPEVCAVQPVTAAEARKATGAERLTREHVPAVQGLARERGCGRCAVLHDDHGTPQEIYFWGWSGD</sequence>
<reference evidence="1 2" key="1">
    <citation type="submission" date="2024-07" db="EMBL/GenBank/DDBJ databases">
        <title>Whole genome sequencing of Prodigiosin pigment-producing Streptomyces salinarius isolated from rhizosphere soil of Arachis hypogaea.</title>
        <authorList>
            <person name="Vidhya A."/>
            <person name="Ramya S."/>
        </authorList>
    </citation>
    <scope>NUCLEOTIDE SEQUENCE [LARGE SCALE GENOMIC DNA]</scope>
    <source>
        <strain evidence="1 2">VRMG2420</strain>
    </source>
</reference>
<comment type="caution">
    <text evidence="1">The sequence shown here is derived from an EMBL/GenBank/DDBJ whole genome shotgun (WGS) entry which is preliminary data.</text>
</comment>
<dbReference type="EMBL" id="JBITPR010000051">
    <property type="protein sequence ID" value="MFI7874581.1"/>
    <property type="molecule type" value="Genomic_DNA"/>
</dbReference>
<organism evidence="1 2">
    <name type="scientific">Streptomyces salinarius</name>
    <dbReference type="NCBI Taxonomy" id="2762598"/>
    <lineage>
        <taxon>Bacteria</taxon>
        <taxon>Bacillati</taxon>
        <taxon>Actinomycetota</taxon>
        <taxon>Actinomycetes</taxon>
        <taxon>Kitasatosporales</taxon>
        <taxon>Streptomycetaceae</taxon>
        <taxon>Streptomyces</taxon>
    </lineage>
</organism>
<protein>
    <submittedName>
        <fullName evidence="1">Uncharacterized protein</fullName>
    </submittedName>
</protein>
<evidence type="ECO:0000313" key="1">
    <source>
        <dbReference type="EMBL" id="MFI7874581.1"/>
    </source>
</evidence>
<dbReference type="RefSeq" id="WP_165288865.1">
    <property type="nucleotide sequence ID" value="NZ_JBITPR010000051.1"/>
</dbReference>
<keyword evidence="2" id="KW-1185">Reference proteome</keyword>
<proteinExistence type="predicted"/>
<dbReference type="Proteomes" id="UP001614264">
    <property type="component" value="Unassembled WGS sequence"/>
</dbReference>
<accession>A0ABW8BKF5</accession>
<name>A0ABW8BKF5_9ACTN</name>
<gene>
    <name evidence="1" type="ORF">AB4829_28805</name>
</gene>
<evidence type="ECO:0000313" key="2">
    <source>
        <dbReference type="Proteomes" id="UP001614264"/>
    </source>
</evidence>